<feature type="compositionally biased region" description="Polar residues" evidence="1">
    <location>
        <begin position="150"/>
        <end position="170"/>
    </location>
</feature>
<dbReference type="PANTHER" id="PTHR34576:SF15">
    <property type="entry name" value="MEMBRANE-ASSOCIATED KINASE REGULATOR 6-RELATED"/>
    <property type="match status" value="1"/>
</dbReference>
<dbReference type="STRING" id="429701.A0A2G9H826"/>
<protein>
    <recommendedName>
        <fullName evidence="4">Membrane-associated kinase regulator 6</fullName>
    </recommendedName>
</protein>
<dbReference type="OrthoDB" id="1913205at2759"/>
<dbReference type="InterPro" id="IPR044699">
    <property type="entry name" value="MAKR6"/>
</dbReference>
<dbReference type="Proteomes" id="UP000231279">
    <property type="component" value="Unassembled WGS sequence"/>
</dbReference>
<evidence type="ECO:0000313" key="3">
    <source>
        <dbReference type="Proteomes" id="UP000231279"/>
    </source>
</evidence>
<accession>A0A2G9H826</accession>
<evidence type="ECO:0000313" key="2">
    <source>
        <dbReference type="EMBL" id="PIN13677.1"/>
    </source>
</evidence>
<sequence length="176" mass="19719">MDNSQSLATESFSYSWLNDQNTPPSKTFLDEKQHDFNFDIPLTTSPSPLIHADEIFSNGQIKPLYIDGSKAEPLRISTSSLPASPISRCPSRSSSVVQRNKLGKWRKSSKRILKKCFIGFMKPISRTIECSRKSNRVDDLDRKVFEVKSWSGSVEASPRQSSACSVAETENSIREG</sequence>
<evidence type="ECO:0008006" key="4">
    <source>
        <dbReference type="Google" id="ProtNLM"/>
    </source>
</evidence>
<organism evidence="2 3">
    <name type="scientific">Handroanthus impetiginosus</name>
    <dbReference type="NCBI Taxonomy" id="429701"/>
    <lineage>
        <taxon>Eukaryota</taxon>
        <taxon>Viridiplantae</taxon>
        <taxon>Streptophyta</taxon>
        <taxon>Embryophyta</taxon>
        <taxon>Tracheophyta</taxon>
        <taxon>Spermatophyta</taxon>
        <taxon>Magnoliopsida</taxon>
        <taxon>eudicotyledons</taxon>
        <taxon>Gunneridae</taxon>
        <taxon>Pentapetalae</taxon>
        <taxon>asterids</taxon>
        <taxon>lamiids</taxon>
        <taxon>Lamiales</taxon>
        <taxon>Bignoniaceae</taxon>
        <taxon>Crescentiina</taxon>
        <taxon>Tabebuia alliance</taxon>
        <taxon>Handroanthus</taxon>
    </lineage>
</organism>
<evidence type="ECO:0000256" key="1">
    <source>
        <dbReference type="SAM" id="MobiDB-lite"/>
    </source>
</evidence>
<feature type="region of interest" description="Disordered" evidence="1">
    <location>
        <begin position="150"/>
        <end position="176"/>
    </location>
</feature>
<comment type="caution">
    <text evidence="2">The sequence shown here is derived from an EMBL/GenBank/DDBJ whole genome shotgun (WGS) entry which is preliminary data.</text>
</comment>
<proteinExistence type="predicted"/>
<dbReference type="EMBL" id="NKXS01002427">
    <property type="protein sequence ID" value="PIN13677.1"/>
    <property type="molecule type" value="Genomic_DNA"/>
</dbReference>
<dbReference type="PANTHER" id="PTHR34576">
    <property type="entry name" value="MEMBRANE-ASSOCIATED KINASE REGULATOR 6-RELATED"/>
    <property type="match status" value="1"/>
</dbReference>
<name>A0A2G9H826_9LAMI</name>
<keyword evidence="3" id="KW-1185">Reference proteome</keyword>
<reference evidence="3" key="1">
    <citation type="journal article" date="2018" name="Gigascience">
        <title>Genome assembly of the Pink Ipe (Handroanthus impetiginosus, Bignoniaceae), a highly valued, ecologically keystone Neotropical timber forest tree.</title>
        <authorList>
            <person name="Silva-Junior O.B."/>
            <person name="Grattapaglia D."/>
            <person name="Novaes E."/>
            <person name="Collevatti R.G."/>
        </authorList>
    </citation>
    <scope>NUCLEOTIDE SEQUENCE [LARGE SCALE GENOMIC DNA]</scope>
    <source>
        <strain evidence="3">cv. UFG-1</strain>
    </source>
</reference>
<gene>
    <name evidence="2" type="ORF">CDL12_13698</name>
</gene>
<dbReference type="AlphaFoldDB" id="A0A2G9H826"/>